<protein>
    <recommendedName>
        <fullName evidence="8">Rhodopsin domain-containing protein</fullName>
    </recommendedName>
</protein>
<dbReference type="Pfam" id="PF20684">
    <property type="entry name" value="Fung_rhodopsin"/>
    <property type="match status" value="1"/>
</dbReference>
<evidence type="ECO:0000256" key="5">
    <source>
        <dbReference type="ARBA" id="ARBA00038359"/>
    </source>
</evidence>
<dbReference type="OrthoDB" id="4682787at2759"/>
<evidence type="ECO:0000313" key="10">
    <source>
        <dbReference type="Proteomes" id="UP000664203"/>
    </source>
</evidence>
<feature type="compositionally biased region" description="Basic and acidic residues" evidence="6">
    <location>
        <begin position="320"/>
        <end position="331"/>
    </location>
</feature>
<comment type="subcellular location">
    <subcellularLocation>
        <location evidence="1">Membrane</location>
        <topology evidence="1">Multi-pass membrane protein</topology>
    </subcellularLocation>
</comment>
<dbReference type="PANTHER" id="PTHR33048:SF160">
    <property type="entry name" value="SAT4 FAMILY MEMBRANE PROTEIN"/>
    <property type="match status" value="1"/>
</dbReference>
<dbReference type="EMBL" id="CAJPDR010000461">
    <property type="protein sequence ID" value="CAF9937091.1"/>
    <property type="molecule type" value="Genomic_DNA"/>
</dbReference>
<keyword evidence="4 7" id="KW-0472">Membrane</keyword>
<feature type="transmembrane region" description="Helical" evidence="7">
    <location>
        <begin position="146"/>
        <end position="170"/>
    </location>
</feature>
<dbReference type="GO" id="GO:0016020">
    <property type="term" value="C:membrane"/>
    <property type="evidence" value="ECO:0007669"/>
    <property type="project" value="UniProtKB-SubCell"/>
</dbReference>
<evidence type="ECO:0000313" key="9">
    <source>
        <dbReference type="EMBL" id="CAF9937091.1"/>
    </source>
</evidence>
<gene>
    <name evidence="9" type="ORF">ALECFALPRED_007101</name>
</gene>
<dbReference type="InterPro" id="IPR049326">
    <property type="entry name" value="Rhodopsin_dom_fungi"/>
</dbReference>
<comment type="caution">
    <text evidence="9">The sequence shown here is derived from an EMBL/GenBank/DDBJ whole genome shotgun (WGS) entry which is preliminary data.</text>
</comment>
<sequence>MAQSPAVPPPNQPALAPPPGVPAEFFSPFTLRPYQALTIVASVLTTTVMVAARLYTKKFIVKALKWEDYTCLVGWATFIAYLGVEWSIGTHGGGTHMWNLHYSQVQYQKRFGNYEDILYSVSLFFTKCSILLLIIRVFYSVKHDFGYWLSQALIVVNAMFYLAFFFVPIFQCSPRTKIWTPEEPGRCLDVDALYLASASFNVVSDIAMLSIPIYLIWNLQMSAQRKIGVSAIFAAGALACIASIVRLVFRVNLTKTEDYSYVKFQGVLWAMAEIACGLLCSCLVVLPRLYQHLASITPHNSESDTLARAMVDQNNPTPQSKRDWIQLHNRNDGSLPSPPSEAYKEWQRERGGTGA</sequence>
<evidence type="ECO:0000256" key="4">
    <source>
        <dbReference type="ARBA" id="ARBA00023136"/>
    </source>
</evidence>
<dbReference type="AlphaFoldDB" id="A0A8H3G2X7"/>
<proteinExistence type="inferred from homology"/>
<feature type="region of interest" description="Disordered" evidence="6">
    <location>
        <begin position="312"/>
        <end position="355"/>
    </location>
</feature>
<dbReference type="Proteomes" id="UP000664203">
    <property type="component" value="Unassembled WGS sequence"/>
</dbReference>
<dbReference type="PANTHER" id="PTHR33048">
    <property type="entry name" value="PTH11-LIKE INTEGRAL MEMBRANE PROTEIN (AFU_ORTHOLOGUE AFUA_5G11245)"/>
    <property type="match status" value="1"/>
</dbReference>
<evidence type="ECO:0000256" key="3">
    <source>
        <dbReference type="ARBA" id="ARBA00022989"/>
    </source>
</evidence>
<evidence type="ECO:0000256" key="6">
    <source>
        <dbReference type="SAM" id="MobiDB-lite"/>
    </source>
</evidence>
<feature type="transmembrane region" description="Helical" evidence="7">
    <location>
        <begin position="192"/>
        <end position="217"/>
    </location>
</feature>
<evidence type="ECO:0000256" key="7">
    <source>
        <dbReference type="SAM" id="Phobius"/>
    </source>
</evidence>
<feature type="transmembrane region" description="Helical" evidence="7">
    <location>
        <begin position="269"/>
        <end position="290"/>
    </location>
</feature>
<reference evidence="9" key="1">
    <citation type="submission" date="2021-03" db="EMBL/GenBank/DDBJ databases">
        <authorList>
            <person name="Tagirdzhanova G."/>
        </authorList>
    </citation>
    <scope>NUCLEOTIDE SEQUENCE</scope>
</reference>
<feature type="transmembrane region" description="Helical" evidence="7">
    <location>
        <begin position="68"/>
        <end position="88"/>
    </location>
</feature>
<evidence type="ECO:0000256" key="1">
    <source>
        <dbReference type="ARBA" id="ARBA00004141"/>
    </source>
</evidence>
<name>A0A8H3G2X7_9LECA</name>
<organism evidence="9 10">
    <name type="scientific">Alectoria fallacina</name>
    <dbReference type="NCBI Taxonomy" id="1903189"/>
    <lineage>
        <taxon>Eukaryota</taxon>
        <taxon>Fungi</taxon>
        <taxon>Dikarya</taxon>
        <taxon>Ascomycota</taxon>
        <taxon>Pezizomycotina</taxon>
        <taxon>Lecanoromycetes</taxon>
        <taxon>OSLEUM clade</taxon>
        <taxon>Lecanoromycetidae</taxon>
        <taxon>Lecanorales</taxon>
        <taxon>Lecanorineae</taxon>
        <taxon>Parmeliaceae</taxon>
        <taxon>Alectoria</taxon>
    </lineage>
</organism>
<keyword evidence="2 7" id="KW-0812">Transmembrane</keyword>
<keyword evidence="10" id="KW-1185">Reference proteome</keyword>
<keyword evidence="3 7" id="KW-1133">Transmembrane helix</keyword>
<feature type="transmembrane region" description="Helical" evidence="7">
    <location>
        <begin position="34"/>
        <end position="56"/>
    </location>
</feature>
<evidence type="ECO:0000256" key="2">
    <source>
        <dbReference type="ARBA" id="ARBA00022692"/>
    </source>
</evidence>
<comment type="similarity">
    <text evidence="5">Belongs to the SAT4 family.</text>
</comment>
<feature type="domain" description="Rhodopsin" evidence="8">
    <location>
        <begin position="52"/>
        <end position="291"/>
    </location>
</feature>
<evidence type="ECO:0000259" key="8">
    <source>
        <dbReference type="Pfam" id="PF20684"/>
    </source>
</evidence>
<dbReference type="InterPro" id="IPR052337">
    <property type="entry name" value="SAT4-like"/>
</dbReference>
<accession>A0A8H3G2X7</accession>
<feature type="transmembrane region" description="Helical" evidence="7">
    <location>
        <begin position="117"/>
        <end position="139"/>
    </location>
</feature>
<feature type="transmembrane region" description="Helical" evidence="7">
    <location>
        <begin position="229"/>
        <end position="249"/>
    </location>
</feature>
<feature type="compositionally biased region" description="Basic and acidic residues" evidence="6">
    <location>
        <begin position="342"/>
        <end position="355"/>
    </location>
</feature>